<keyword evidence="4 5" id="KW-0648">Protein biosynthesis</keyword>
<keyword evidence="8" id="KW-1185">Reference proteome</keyword>
<dbReference type="GO" id="GO:0070681">
    <property type="term" value="P:glutaminyl-tRNAGln biosynthesis via transamidation"/>
    <property type="evidence" value="ECO:0000318"/>
    <property type="project" value="GO_Central"/>
</dbReference>
<evidence type="ECO:0000313" key="9">
    <source>
        <dbReference type="WormBase" id="C39B5.6"/>
    </source>
</evidence>
<evidence type="ECO:0000256" key="3">
    <source>
        <dbReference type="ARBA" id="ARBA00022840"/>
    </source>
</evidence>
<keyword evidence="1 5" id="KW-0436">Ligase</keyword>
<dbReference type="RefSeq" id="NP_497510.2">
    <property type="nucleotide sequence ID" value="NM_065109.6"/>
</dbReference>
<evidence type="ECO:0000313" key="8">
    <source>
        <dbReference type="Proteomes" id="UP000001940"/>
    </source>
</evidence>
<dbReference type="GO" id="GO:0032543">
    <property type="term" value="P:mitochondrial translation"/>
    <property type="evidence" value="ECO:0000318"/>
    <property type="project" value="GO_Central"/>
</dbReference>
<gene>
    <name evidence="7 9" type="ORF">C39B5.6</name>
    <name evidence="7" type="ORF">CELE_C39B5.6</name>
</gene>
<dbReference type="InterPro" id="IPR004413">
    <property type="entry name" value="GatB"/>
</dbReference>
<keyword evidence="3 5" id="KW-0067">ATP-binding</keyword>
<dbReference type="PhylomeDB" id="Q9N5X5"/>
<dbReference type="UCSC" id="C39B5.6">
    <property type="organism name" value="c. elegans"/>
</dbReference>
<reference evidence="7 8" key="1">
    <citation type="journal article" date="1998" name="Science">
        <title>Genome sequence of the nematode C. elegans: a platform for investigating biology.</title>
        <authorList>
            <consortium name="The C. elegans sequencing consortium"/>
            <person name="Sulson J.E."/>
            <person name="Waterston R."/>
        </authorList>
    </citation>
    <scope>NUCLEOTIDE SEQUENCE [LARGE SCALE GENOMIC DNA]</scope>
    <source>
        <strain evidence="7 8">Bristol N2</strain>
    </source>
</reference>
<dbReference type="InterPro" id="IPR017959">
    <property type="entry name" value="Asn/Gln-tRNA_amidoTrfase_suB/E"/>
</dbReference>
<feature type="domain" description="Aspartyl/Glutamyl-tRNA(Gln) amidotransferase subunit B/E catalytic" evidence="6">
    <location>
        <begin position="25"/>
        <end position="312"/>
    </location>
</feature>
<comment type="function">
    <text evidence="5">Allows the formation of correctly charged Gln-tRNA(Gln) through the transamidation of misacylated Glu-tRNA(Gln) in the mitochondria. The reaction takes place in the presence of glutamine and ATP through an activated gamma-phospho-Glu-tRNA(Gln).</text>
</comment>
<dbReference type="InterPro" id="IPR017958">
    <property type="entry name" value="Gln-tRNA_amidoTrfase_suB_CS"/>
</dbReference>
<dbReference type="GO" id="GO:0005739">
    <property type="term" value="C:mitochondrion"/>
    <property type="evidence" value="ECO:0000318"/>
    <property type="project" value="GO_Central"/>
</dbReference>
<dbReference type="Pfam" id="PF02934">
    <property type="entry name" value="GatB_N"/>
    <property type="match status" value="1"/>
</dbReference>
<comment type="subcellular location">
    <subcellularLocation>
        <location evidence="5">Mitochondrion</location>
    </subcellularLocation>
</comment>
<dbReference type="InParanoid" id="Q9N5X5"/>
<evidence type="ECO:0007829" key="10">
    <source>
        <dbReference type="PeptideAtlas" id="Q9N5X5"/>
    </source>
</evidence>
<dbReference type="GO" id="GO:0030956">
    <property type="term" value="C:glutamyl-tRNA(Gln) amidotransferase complex"/>
    <property type="evidence" value="ECO:0000318"/>
    <property type="project" value="GO_Central"/>
</dbReference>
<evidence type="ECO:0000256" key="4">
    <source>
        <dbReference type="ARBA" id="ARBA00022917"/>
    </source>
</evidence>
<keyword evidence="2 5" id="KW-0547">Nucleotide-binding</keyword>
<evidence type="ECO:0000256" key="2">
    <source>
        <dbReference type="ARBA" id="ARBA00022741"/>
    </source>
</evidence>
<evidence type="ECO:0000259" key="6">
    <source>
        <dbReference type="Pfam" id="PF02934"/>
    </source>
</evidence>
<dbReference type="PROSITE" id="PS01234">
    <property type="entry name" value="GATB"/>
    <property type="match status" value="1"/>
</dbReference>
<dbReference type="STRING" id="6239.C39B5.6.1"/>
<evidence type="ECO:0000256" key="5">
    <source>
        <dbReference type="HAMAP-Rule" id="MF_03147"/>
    </source>
</evidence>
<dbReference type="EC" id="6.3.5.-" evidence="5"/>
<dbReference type="GO" id="GO:0050567">
    <property type="term" value="F:glutaminyl-tRNA synthase (glutamine-hydrolyzing) activity"/>
    <property type="evidence" value="ECO:0007669"/>
    <property type="project" value="UniProtKB-UniRule"/>
</dbReference>
<keyword evidence="5" id="KW-0496">Mitochondrion</keyword>
<protein>
    <recommendedName>
        <fullName evidence="5">Glutamyl-tRNA(Gln) amidotransferase subunit B, mitochondrial</fullName>
        <shortName evidence="5">Glu-AdT subunit B</shortName>
        <ecNumber evidence="5">6.3.5.-</ecNumber>
    </recommendedName>
</protein>
<dbReference type="eggNOG" id="KOG2438">
    <property type="taxonomic scope" value="Eukaryota"/>
</dbReference>
<dbReference type="HAMAP" id="MF_00121">
    <property type="entry name" value="GatB"/>
    <property type="match status" value="1"/>
</dbReference>
<dbReference type="WormBase" id="C39B5.6">
    <property type="protein sequence ID" value="CE39235"/>
    <property type="gene ID" value="WBGene00016524"/>
</dbReference>
<dbReference type="NCBIfam" id="NF004012">
    <property type="entry name" value="PRK05477.1-2"/>
    <property type="match status" value="1"/>
</dbReference>
<name>Q9N5X5_CAEEL</name>
<dbReference type="CTD" id="183325"/>
<dbReference type="PANTHER" id="PTHR11659:SF0">
    <property type="entry name" value="GLUTAMYL-TRNA(GLN) AMIDOTRANSFERASE SUBUNIT B, MITOCHONDRIAL"/>
    <property type="match status" value="1"/>
</dbReference>
<comment type="similarity">
    <text evidence="5">Belongs to the GatB/GatE family. GatB subfamily.</text>
</comment>
<accession>G4S6Y0</accession>
<dbReference type="KEGG" id="cel:CELE_C39B5.6"/>
<dbReference type="InterPro" id="IPR006075">
    <property type="entry name" value="Asn/Gln-tRNA_Trfase_suB/E_cat"/>
</dbReference>
<dbReference type="SMR" id="Q9N5X5"/>
<dbReference type="SUPFAM" id="SSF55931">
    <property type="entry name" value="Glutamine synthetase/guanido kinase"/>
    <property type="match status" value="1"/>
</dbReference>
<keyword evidence="10" id="KW-1267">Proteomics identification</keyword>
<sequence length="506" mass="58495">MWQCRRLASTSAAATVTQKQRFRPVIGLEIHVQLNTLTKLFSRCPTSESSPNRRVDAFDMATPGILPALNRQCVLRALKMARILHCQVPKSSRFDRKHYFYADMPAGYQITQNEKPIAKNGKFGFWVFDERIEVPYWKEVEILQLQLEQDSGKTIHMTSQAAPPTSLIDYNRAGCALVEIVTSPCFTTAIEAIRFVQILRLLLIHHAICDGELHRGHIRVDANVSLAKDDVWGTRTEIKNMNSIRTIHTAINYEIARQFEILKNGGAVQNETRAADSEGRTVSMRDKETEETDYRFMVEPNLPQLKIHGKWLKEVEEELKCEGKADFEVLREDVGFDARSAVHIAEEPELLSFVKRCIRYKAPTVTPVDILYWMKELKTVMQRSKANYPPQSEFFARQFTTLLKFSSEHRLTRLRLLDLLRHYATDDDVMAGELEILIEENRYWRIRAPAEIDEIVRKSMEKQEKLVEKCRSGHVKSFNRLRNSIIDSSNKCIELEDLEASIRRLL</sequence>
<dbReference type="Proteomes" id="UP000001940">
    <property type="component" value="Chromosome III"/>
</dbReference>
<comment type="catalytic activity">
    <reaction evidence="5">
        <text>L-glutamyl-tRNA(Gln) + L-glutamine + ATP + H2O = L-glutaminyl-tRNA(Gln) + L-glutamate + ADP + phosphate + H(+)</text>
        <dbReference type="Rhea" id="RHEA:17521"/>
        <dbReference type="Rhea" id="RHEA-COMP:9681"/>
        <dbReference type="Rhea" id="RHEA-COMP:9684"/>
        <dbReference type="ChEBI" id="CHEBI:15377"/>
        <dbReference type="ChEBI" id="CHEBI:15378"/>
        <dbReference type="ChEBI" id="CHEBI:29985"/>
        <dbReference type="ChEBI" id="CHEBI:30616"/>
        <dbReference type="ChEBI" id="CHEBI:43474"/>
        <dbReference type="ChEBI" id="CHEBI:58359"/>
        <dbReference type="ChEBI" id="CHEBI:78520"/>
        <dbReference type="ChEBI" id="CHEBI:78521"/>
        <dbReference type="ChEBI" id="CHEBI:456216"/>
    </reaction>
</comment>
<comment type="subunit">
    <text evidence="5">Subunit of the heterotrimeric GatCAB amidotransferase (AdT) complex, composed of A, B and C subunits.</text>
</comment>
<dbReference type="OrthoDB" id="1722066at2759"/>
<dbReference type="OMA" id="CFVQQLR"/>
<dbReference type="FunCoup" id="Q9N5X5">
    <property type="interactions" value="1782"/>
</dbReference>
<dbReference type="HOGENOM" id="CLU_019240_1_1_1"/>
<dbReference type="AlphaFoldDB" id="Q9N5X5"/>
<dbReference type="GO" id="GO:0005524">
    <property type="term" value="F:ATP binding"/>
    <property type="evidence" value="ECO:0007669"/>
    <property type="project" value="UniProtKB-KW"/>
</dbReference>
<accession>Q9N5X5</accession>
<dbReference type="EMBL" id="BX284603">
    <property type="protein sequence ID" value="CCD67060.1"/>
    <property type="molecule type" value="Genomic_DNA"/>
</dbReference>
<organism evidence="7 8">
    <name type="scientific">Caenorhabditis elegans</name>
    <dbReference type="NCBI Taxonomy" id="6239"/>
    <lineage>
        <taxon>Eukaryota</taxon>
        <taxon>Metazoa</taxon>
        <taxon>Ecdysozoa</taxon>
        <taxon>Nematoda</taxon>
        <taxon>Chromadorea</taxon>
        <taxon>Rhabditida</taxon>
        <taxon>Rhabditina</taxon>
        <taxon>Rhabditomorpha</taxon>
        <taxon>Rhabditoidea</taxon>
        <taxon>Rhabditidae</taxon>
        <taxon>Peloderinae</taxon>
        <taxon>Caenorhabditis</taxon>
    </lineage>
</organism>
<dbReference type="PaxDb" id="6239-C39B5.6"/>
<evidence type="ECO:0000313" key="7">
    <source>
        <dbReference type="EMBL" id="CCD67060.1"/>
    </source>
</evidence>
<evidence type="ECO:0000256" key="1">
    <source>
        <dbReference type="ARBA" id="ARBA00022598"/>
    </source>
</evidence>
<dbReference type="GeneID" id="183325"/>
<dbReference type="Bgee" id="WBGene00016524">
    <property type="expression patterns" value="Expressed in germ line (C elegans) and 4 other cell types or tissues"/>
</dbReference>
<dbReference type="NCBIfam" id="TIGR00133">
    <property type="entry name" value="gatB"/>
    <property type="match status" value="1"/>
</dbReference>
<proteinExistence type="evidence at protein level"/>
<dbReference type="PeptideAtlas" id="Q9N5X5"/>
<dbReference type="PANTHER" id="PTHR11659">
    <property type="entry name" value="GLUTAMYL-TRNA GLN AMIDOTRANSFERASE SUBUNIT B MITOCHONDRIAL AND PROKARYOTIC PET112-RELATED"/>
    <property type="match status" value="1"/>
</dbReference>
<dbReference type="AGR" id="WB:WBGene00016524"/>
<dbReference type="InterPro" id="IPR014746">
    <property type="entry name" value="Gln_synth/guanido_kin_cat_dom"/>
</dbReference>